<dbReference type="Proteomes" id="UP000469452">
    <property type="component" value="Unassembled WGS sequence"/>
</dbReference>
<dbReference type="InterPro" id="IPR050863">
    <property type="entry name" value="CenT-Element_Derived"/>
</dbReference>
<evidence type="ECO:0000313" key="3">
    <source>
        <dbReference type="Proteomes" id="UP000469452"/>
    </source>
</evidence>
<dbReference type="Pfam" id="PF03184">
    <property type="entry name" value="DDE_1"/>
    <property type="match status" value="1"/>
</dbReference>
<name>A0A6A4YW23_APHAT</name>
<dbReference type="PANTHER" id="PTHR19303">
    <property type="entry name" value="TRANSPOSON"/>
    <property type="match status" value="1"/>
</dbReference>
<dbReference type="PANTHER" id="PTHR19303:SF57">
    <property type="entry name" value="HTH CENPB-TYPE DOMAIN-CONTAINING PROTEIN"/>
    <property type="match status" value="1"/>
</dbReference>
<dbReference type="AlphaFoldDB" id="A0A6A4YW23"/>
<evidence type="ECO:0000313" key="2">
    <source>
        <dbReference type="EMBL" id="KAF0702762.1"/>
    </source>
</evidence>
<evidence type="ECO:0000259" key="1">
    <source>
        <dbReference type="Pfam" id="PF03184"/>
    </source>
</evidence>
<organism evidence="2 3">
    <name type="scientific">Aphanomyces astaci</name>
    <name type="common">Crayfish plague agent</name>
    <dbReference type="NCBI Taxonomy" id="112090"/>
    <lineage>
        <taxon>Eukaryota</taxon>
        <taxon>Sar</taxon>
        <taxon>Stramenopiles</taxon>
        <taxon>Oomycota</taxon>
        <taxon>Saprolegniomycetes</taxon>
        <taxon>Saprolegniales</taxon>
        <taxon>Verrucalvaceae</taxon>
        <taxon>Aphanomyces</taxon>
    </lineage>
</organism>
<dbReference type="EMBL" id="VJMI01021019">
    <property type="protein sequence ID" value="KAF0702762.1"/>
    <property type="molecule type" value="Genomic_DNA"/>
</dbReference>
<sequence length="395" mass="45481">MQSTMRIPKRNYTIATKLKVLALLETSTDQQVSDMLSIPRRTIRTWVNQKRDILAYNGNKKRMKVDPGGRPEEFPDPEGLVDYINQMRAQERALTTSHIINWIKRHQAAWLRSYIARKKPGYQGLLRLLQRFCHRHGFTRQRPGKQKHKQSVLIEVRDDFAAEFHRQYHGFGPDCVYNVDETGFYYDMPPKYIWSARGGDAKISTGEKHSMRMTTVLTVRSNGDKLPILFIIRGTPGGRIETSELPTYPSGHFYAVQGKAWMDNTVWKSYLRDLLHRSLVEPSVILLDNFESHVNDASYRIVEEELGSFLCAIPPNATSICQPLDVGVMAPFKRYLRDEWLTEEMIDGEDGDDFDTPTAAEKRKAMVKRAIAAWDRVTATEIRNSFVKALPSIEE</sequence>
<proteinExistence type="predicted"/>
<dbReference type="VEuPathDB" id="FungiDB:H257_13172"/>
<gene>
    <name evidence="2" type="ORF">AaE_015728</name>
</gene>
<dbReference type="InterPro" id="IPR004875">
    <property type="entry name" value="DDE_SF_endonuclease_dom"/>
</dbReference>
<comment type="caution">
    <text evidence="2">The sequence shown here is derived from an EMBL/GenBank/DDBJ whole genome shotgun (WGS) entry which is preliminary data.</text>
</comment>
<feature type="domain" description="DDE-1" evidence="1">
    <location>
        <begin position="212"/>
        <end position="386"/>
    </location>
</feature>
<dbReference type="GO" id="GO:0005634">
    <property type="term" value="C:nucleus"/>
    <property type="evidence" value="ECO:0007669"/>
    <property type="project" value="TreeGrafter"/>
</dbReference>
<reference evidence="2 3" key="1">
    <citation type="submission" date="2019-06" db="EMBL/GenBank/DDBJ databases">
        <title>Genomics analysis of Aphanomyces spp. identifies a new class of oomycete effector associated with host adaptation.</title>
        <authorList>
            <person name="Gaulin E."/>
        </authorList>
    </citation>
    <scope>NUCLEOTIDE SEQUENCE [LARGE SCALE GENOMIC DNA]</scope>
    <source>
        <strain evidence="2 3">E</strain>
    </source>
</reference>
<protein>
    <recommendedName>
        <fullName evidence="1">DDE-1 domain-containing protein</fullName>
    </recommendedName>
</protein>
<accession>A0A6A4YW23</accession>
<dbReference type="GO" id="GO:0003677">
    <property type="term" value="F:DNA binding"/>
    <property type="evidence" value="ECO:0007669"/>
    <property type="project" value="TreeGrafter"/>
</dbReference>